<organism evidence="2 3">
    <name type="scientific">Bombus bifarius</name>
    <dbReference type="NCBI Taxonomy" id="103933"/>
    <lineage>
        <taxon>Eukaryota</taxon>
        <taxon>Metazoa</taxon>
        <taxon>Ecdysozoa</taxon>
        <taxon>Arthropoda</taxon>
        <taxon>Hexapoda</taxon>
        <taxon>Insecta</taxon>
        <taxon>Pterygota</taxon>
        <taxon>Neoptera</taxon>
        <taxon>Endopterygota</taxon>
        <taxon>Hymenoptera</taxon>
        <taxon>Apocrita</taxon>
        <taxon>Aculeata</taxon>
        <taxon>Apoidea</taxon>
        <taxon>Anthophila</taxon>
        <taxon>Apidae</taxon>
        <taxon>Bombus</taxon>
        <taxon>Pyrobombus</taxon>
    </lineage>
</organism>
<evidence type="ECO:0000313" key="2">
    <source>
        <dbReference type="Proteomes" id="UP000515164"/>
    </source>
</evidence>
<keyword evidence="2" id="KW-1185">Reference proteome</keyword>
<feature type="region of interest" description="Disordered" evidence="1">
    <location>
        <begin position="67"/>
        <end position="100"/>
    </location>
</feature>
<dbReference type="AlphaFoldDB" id="A0A6P8M3K5"/>
<proteinExistence type="predicted"/>
<gene>
    <name evidence="3" type="primary">LOC117209797</name>
</gene>
<evidence type="ECO:0000256" key="1">
    <source>
        <dbReference type="SAM" id="MobiDB-lite"/>
    </source>
</evidence>
<dbReference type="Proteomes" id="UP000515164">
    <property type="component" value="Unplaced"/>
</dbReference>
<reference evidence="3" key="1">
    <citation type="submission" date="2025-08" db="UniProtKB">
        <authorList>
            <consortium name="RefSeq"/>
        </authorList>
    </citation>
    <scope>IDENTIFICATION</scope>
    <source>
        <tissue evidence="3">Muscle</tissue>
    </source>
</reference>
<feature type="compositionally biased region" description="Basic and acidic residues" evidence="1">
    <location>
        <begin position="75"/>
        <end position="100"/>
    </location>
</feature>
<dbReference type="GeneID" id="117209797"/>
<dbReference type="KEGG" id="bbif:117209797"/>
<dbReference type="RefSeq" id="XP_033308086.1">
    <property type="nucleotide sequence ID" value="XM_033452195.1"/>
</dbReference>
<protein>
    <submittedName>
        <fullName evidence="3">Uncharacterized protein LOC117209797 isoform X1</fullName>
    </submittedName>
</protein>
<name>A0A6P8M3K5_9HYME</name>
<evidence type="ECO:0000313" key="3">
    <source>
        <dbReference type="RefSeq" id="XP_033308086.1"/>
    </source>
</evidence>
<accession>A0A6P8M3K5</accession>
<sequence length="159" mass="19097">MFGKFVTKLIQSLPTWEVTKYYGRVCIYQLKCLKYRVQTSEAWFNFKCKFMPGSLHKEIECEDYVEPKVSNKSKQQKEQPKVSSERESQDKVQYNAKDHKSVPTSLKELKDNYIIDELIDSKKKKQGKKRCQENNKYPIHEDYVTKKERKVQFNDNLYY</sequence>